<evidence type="ECO:0000256" key="8">
    <source>
        <dbReference type="ARBA" id="ARBA00022801"/>
    </source>
</evidence>
<evidence type="ECO:0000256" key="5">
    <source>
        <dbReference type="ARBA" id="ARBA00022525"/>
    </source>
</evidence>
<dbReference type="InterPro" id="IPR000070">
    <property type="entry name" value="Pectinesterase_cat"/>
</dbReference>
<dbReference type="SUPFAM" id="SSF51126">
    <property type="entry name" value="Pectin lyase-like"/>
    <property type="match status" value="1"/>
</dbReference>
<accession>A0ABR0CP35</accession>
<dbReference type="InterPro" id="IPR056511">
    <property type="entry name" value="IDM1_C"/>
</dbReference>
<evidence type="ECO:0000256" key="13">
    <source>
        <dbReference type="PROSITE-ProRule" id="PRU00146"/>
    </source>
</evidence>
<comment type="subcellular location">
    <subcellularLocation>
        <location evidence="1">Nucleus</location>
    </subcellularLocation>
    <subcellularLocation>
        <location evidence="2">Secreted</location>
    </subcellularLocation>
</comment>
<dbReference type="Pfam" id="PF01095">
    <property type="entry name" value="Pectinesterase"/>
    <property type="match status" value="1"/>
</dbReference>
<dbReference type="InterPro" id="IPR011050">
    <property type="entry name" value="Pectin_lyase_fold/virulence"/>
</dbReference>
<evidence type="ECO:0000256" key="1">
    <source>
        <dbReference type="ARBA" id="ARBA00004123"/>
    </source>
</evidence>
<evidence type="ECO:0000256" key="3">
    <source>
        <dbReference type="ARBA" id="ARBA00005184"/>
    </source>
</evidence>
<evidence type="ECO:0000256" key="14">
    <source>
        <dbReference type="PROSITE-ProRule" id="PRU10040"/>
    </source>
</evidence>
<evidence type="ECO:0000256" key="6">
    <source>
        <dbReference type="ARBA" id="ARBA00022723"/>
    </source>
</evidence>
<feature type="domain" description="PHD-type" evidence="16">
    <location>
        <begin position="447"/>
        <end position="492"/>
    </location>
</feature>
<feature type="region of interest" description="Disordered" evidence="15">
    <location>
        <begin position="326"/>
        <end position="352"/>
    </location>
</feature>
<dbReference type="InterPro" id="IPR033131">
    <property type="entry name" value="Pectinesterase_Asp_AS"/>
</dbReference>
<keyword evidence="8" id="KW-0378">Hydrolase</keyword>
<dbReference type="Pfam" id="PF16135">
    <property type="entry name" value="TDBD"/>
    <property type="match status" value="2"/>
</dbReference>
<evidence type="ECO:0000313" key="18">
    <source>
        <dbReference type="Proteomes" id="UP001291926"/>
    </source>
</evidence>
<keyword evidence="18" id="KW-1185">Reference proteome</keyword>
<name>A0ABR0CP35_9LAMI</name>
<evidence type="ECO:0000256" key="9">
    <source>
        <dbReference type="ARBA" id="ARBA00022833"/>
    </source>
</evidence>
<feature type="compositionally biased region" description="Polar residues" evidence="15">
    <location>
        <begin position="326"/>
        <end position="347"/>
    </location>
</feature>
<evidence type="ECO:0000256" key="10">
    <source>
        <dbReference type="ARBA" id="ARBA00023085"/>
    </source>
</evidence>
<comment type="pathway">
    <text evidence="3">Glycan metabolism; pectin degradation; 2-dehydro-3-deoxy-D-gluconate from pectin: step 1/5.</text>
</comment>
<dbReference type="Proteomes" id="UP001291926">
    <property type="component" value="Unassembled WGS sequence"/>
</dbReference>
<dbReference type="SMART" id="SM00249">
    <property type="entry name" value="PHD"/>
    <property type="match status" value="2"/>
</dbReference>
<feature type="active site" evidence="14">
    <location>
        <position position="973"/>
    </location>
</feature>
<evidence type="ECO:0000256" key="11">
    <source>
        <dbReference type="ARBA" id="ARBA00023242"/>
    </source>
</evidence>
<dbReference type="PANTHER" id="PTHR47025:SF27">
    <property type="entry name" value="PHD-TYPE DOMAIN-CONTAINING PROTEIN"/>
    <property type="match status" value="1"/>
</dbReference>
<keyword evidence="5" id="KW-0964">Secreted</keyword>
<dbReference type="InterPro" id="IPR011011">
    <property type="entry name" value="Znf_FYVE_PHD"/>
</dbReference>
<comment type="catalytic activity">
    <reaction evidence="12">
        <text>[(1-&gt;4)-alpha-D-galacturonosyl methyl ester](n) + n H2O = [(1-&gt;4)-alpha-D-galacturonosyl](n) + n methanol + n H(+)</text>
        <dbReference type="Rhea" id="RHEA:22380"/>
        <dbReference type="Rhea" id="RHEA-COMP:14570"/>
        <dbReference type="Rhea" id="RHEA-COMP:14573"/>
        <dbReference type="ChEBI" id="CHEBI:15377"/>
        <dbReference type="ChEBI" id="CHEBI:15378"/>
        <dbReference type="ChEBI" id="CHEBI:17790"/>
        <dbReference type="ChEBI" id="CHEBI:140522"/>
        <dbReference type="ChEBI" id="CHEBI:140523"/>
        <dbReference type="EC" id="3.1.1.11"/>
    </reaction>
</comment>
<evidence type="ECO:0000256" key="7">
    <source>
        <dbReference type="ARBA" id="ARBA00022771"/>
    </source>
</evidence>
<evidence type="ECO:0000256" key="4">
    <source>
        <dbReference type="ARBA" id="ARBA00013229"/>
    </source>
</evidence>
<dbReference type="Pfam" id="PF23209">
    <property type="entry name" value="IDM1_C"/>
    <property type="match status" value="1"/>
</dbReference>
<evidence type="ECO:0000256" key="15">
    <source>
        <dbReference type="SAM" id="MobiDB-lite"/>
    </source>
</evidence>
<dbReference type="InterPro" id="IPR001965">
    <property type="entry name" value="Znf_PHD"/>
</dbReference>
<dbReference type="CDD" id="cd15539">
    <property type="entry name" value="PHD1_AIRE"/>
    <property type="match status" value="1"/>
</dbReference>
<dbReference type="SUPFAM" id="SSF57903">
    <property type="entry name" value="FYVE/PHD zinc finger"/>
    <property type="match status" value="2"/>
</dbReference>
<sequence>MDSCYVPKVRPSEENGFAVYTRNRRLRSRGERGILDKLEGNSVNLSNLGVSEVNVGEGEMVEIEVKEESMVKVRSEGARRFTRSVLKLKDENSAMENGVCRDEKDPVVSESEKLTVLDTPKKSKMEMKMSKKILIEGRPTTVRELFETGLLEGYPVFYNGGKRGFPLRGTVKDSGILCSCSLCKGAKVVPPCKFEIHASKSYRRASQYICFENGRSLLDVVKECRKSSVKTLEETIQNFVGPLPVKESVNCRNCGGSFLATSAAKVELLCDSCMIIVNSEVDAECDKPRHSELTSSLKSSERSSLRLSSRSKGQWKITKTLSNTASLSKSSKNESPNASVQSKSSSKITKKDQKMHKLVFENGGLPDGTEVGYYSHGKKLRDGYKMGSGIICRCCSTLVSPSQFESHAGWASRRKPYMYIYTSNGVSLHEYAVSLLKGRKCSSRENDDLCIICADGGKLVLCDGCPRAFHKECASLSSIPRGKWFCTYCQNMFQRESFVQWNANAVAAGRVSDIDPIEQITDRCMRIVKNPEEAEVIACVLCRGYDFSKSGFGPRTVLLCDQCEKEYHVGCLKKCKMAELKKLPKGKWFCSVNCKRVYSALQNLLSAGAEKLPDSSLDVIKKKQIEKSLVADSDFDVKWRLLSGKISSRETRVLLSQAVAIFHDSFAPIVDSETGLDLIPSMVYGSTVVSAGILRIFGQEIAELPLAATRTGNQGKGYFQILYSCIEKLLAFLNVKSFVLPATDAATSIWTEKFGFERVPQEQIVDKIRLDDFLVSVLPRNVYRKHHSHHHHHKKRNKSSCNSTQWKSNLISLYNISRVFTVDSKGCANFSTVQKAVDSLPDYSRTKTLIIVDSGTYMEKVVISSNKTNLIIQGQGYLNTAIAWNDTANSTGGTAYSSTVSIYAPNFIAYNISFQNTAPAPDPGEAGGQAVALRVLGDQSAFYGCGFYGAQDTLNDDEGRHYFKECFIEGSIDFIFGNGRSIYEDCMINSTAKELSSGGISGSITAQGRDSRSKNTGFSFVNCSIVGSGKVWLGRAWGHYATVIFAKTYMSDVIADEGWDDWKDPTRDQTVTFGEYECYGAGANATNRVAYGKQMKQSDVAPYLDISFIDGQDWLLSTTKNSLHLLENPGEIDLIQTY</sequence>
<reference evidence="17 18" key="1">
    <citation type="journal article" date="2023" name="bioRxiv">
        <title>Genome report: Whole genome sequence and annotation of Penstemon davidsonii.</title>
        <authorList>
            <person name="Ostevik K.L."/>
            <person name="Alabady M."/>
            <person name="Zhang M."/>
            <person name="Rausher M.D."/>
        </authorList>
    </citation>
    <scope>NUCLEOTIDE SEQUENCE [LARGE SCALE GENOMIC DNA]</scope>
    <source>
        <strain evidence="17">DNT005</strain>
        <tissue evidence="17">Whole leaf</tissue>
    </source>
</reference>
<dbReference type="PROSITE" id="PS01359">
    <property type="entry name" value="ZF_PHD_1"/>
    <property type="match status" value="1"/>
</dbReference>
<comment type="caution">
    <text evidence="17">The sequence shown here is derived from an EMBL/GenBank/DDBJ whole genome shotgun (WGS) entry which is preliminary data.</text>
</comment>
<evidence type="ECO:0000256" key="2">
    <source>
        <dbReference type="ARBA" id="ARBA00004613"/>
    </source>
</evidence>
<keyword evidence="9" id="KW-0862">Zinc</keyword>
<dbReference type="Pfam" id="PF23011">
    <property type="entry name" value="PHD-1st_NSD"/>
    <property type="match status" value="1"/>
</dbReference>
<organism evidence="17 18">
    <name type="scientific">Penstemon davidsonii</name>
    <dbReference type="NCBI Taxonomy" id="160366"/>
    <lineage>
        <taxon>Eukaryota</taxon>
        <taxon>Viridiplantae</taxon>
        <taxon>Streptophyta</taxon>
        <taxon>Embryophyta</taxon>
        <taxon>Tracheophyta</taxon>
        <taxon>Spermatophyta</taxon>
        <taxon>Magnoliopsida</taxon>
        <taxon>eudicotyledons</taxon>
        <taxon>Gunneridae</taxon>
        <taxon>Pentapetalae</taxon>
        <taxon>asterids</taxon>
        <taxon>lamiids</taxon>
        <taxon>Lamiales</taxon>
        <taxon>Plantaginaceae</taxon>
        <taxon>Cheloneae</taxon>
        <taxon>Penstemon</taxon>
    </lineage>
</organism>
<dbReference type="EC" id="3.1.1.11" evidence="4"/>
<dbReference type="Gene3D" id="3.30.40.10">
    <property type="entry name" value="Zinc/RING finger domain, C3HC4 (zinc finger)"/>
    <property type="match status" value="2"/>
</dbReference>
<dbReference type="InterPro" id="IPR012334">
    <property type="entry name" value="Pectin_lyas_fold"/>
</dbReference>
<keyword evidence="6" id="KW-0479">Metal-binding</keyword>
<evidence type="ECO:0000259" key="16">
    <source>
        <dbReference type="PROSITE" id="PS50016"/>
    </source>
</evidence>
<evidence type="ECO:0000313" key="17">
    <source>
        <dbReference type="EMBL" id="KAK4478685.1"/>
    </source>
</evidence>
<protein>
    <recommendedName>
        <fullName evidence="4">pectinesterase</fullName>
        <ecNumber evidence="4">3.1.1.11</ecNumber>
    </recommendedName>
</protein>
<dbReference type="InterPro" id="IPR019786">
    <property type="entry name" value="Zinc_finger_PHD-type_CS"/>
</dbReference>
<dbReference type="EMBL" id="JAYDYQ010002687">
    <property type="protein sequence ID" value="KAK4478685.1"/>
    <property type="molecule type" value="Genomic_DNA"/>
</dbReference>
<dbReference type="InterPro" id="IPR059153">
    <property type="entry name" value="NSD_PHD-1st"/>
</dbReference>
<gene>
    <name evidence="17" type="ORF">RD792_014179</name>
</gene>
<keyword evidence="10" id="KW-0063">Aspartyl esterase</keyword>
<dbReference type="InterPro" id="IPR032308">
    <property type="entry name" value="TDBD"/>
</dbReference>
<proteinExistence type="predicted"/>
<keyword evidence="7 13" id="KW-0863">Zinc-finger</keyword>
<keyword evidence="11" id="KW-0539">Nucleus</keyword>
<evidence type="ECO:0000256" key="12">
    <source>
        <dbReference type="ARBA" id="ARBA00047928"/>
    </source>
</evidence>
<dbReference type="InterPro" id="IPR019787">
    <property type="entry name" value="Znf_PHD-finger"/>
</dbReference>
<dbReference type="PANTHER" id="PTHR47025">
    <property type="entry name" value="AUTOIMMUNE REGULATOR"/>
    <property type="match status" value="1"/>
</dbReference>
<dbReference type="Gene3D" id="2.160.20.10">
    <property type="entry name" value="Single-stranded right-handed beta-helix, Pectin lyase-like"/>
    <property type="match status" value="1"/>
</dbReference>
<dbReference type="PROSITE" id="PS50016">
    <property type="entry name" value="ZF_PHD_2"/>
    <property type="match status" value="1"/>
</dbReference>
<dbReference type="InterPro" id="IPR013083">
    <property type="entry name" value="Znf_RING/FYVE/PHD"/>
</dbReference>
<dbReference type="PROSITE" id="PS00503">
    <property type="entry name" value="PECTINESTERASE_2"/>
    <property type="match status" value="1"/>
</dbReference>